<dbReference type="EMBL" id="CP000085">
    <property type="protein sequence ID" value="ABC34976.1"/>
    <property type="molecule type" value="Genomic_DNA"/>
</dbReference>
<protein>
    <submittedName>
        <fullName evidence="2">Unnamed protein product</fullName>
    </submittedName>
</protein>
<dbReference type="PANTHER" id="PTHR34504">
    <property type="entry name" value="ANTITOXIN HICB"/>
    <property type="match status" value="1"/>
</dbReference>
<dbReference type="InterPro" id="IPR031807">
    <property type="entry name" value="HicB-like"/>
</dbReference>
<dbReference type="CDD" id="cd22231">
    <property type="entry name" value="RHH_NikR_HicB-like"/>
    <property type="match status" value="1"/>
</dbReference>
<accession>Q2T3Q7</accession>
<dbReference type="GeneID" id="45119415"/>
<dbReference type="InterPro" id="IPR035069">
    <property type="entry name" value="TTHA1013/TTHA0281-like"/>
</dbReference>
<dbReference type="HOGENOM" id="CLU_114047_1_1_4"/>
<name>Q2T3Q7_BURTA</name>
<dbReference type="Gene3D" id="3.30.160.250">
    <property type="match status" value="1"/>
</dbReference>
<organism evidence="2 3">
    <name type="scientific">Burkholderia thailandensis (strain ATCC 700388 / DSM 13276 / CCUG 48851 / CIP 106301 / E264)</name>
    <dbReference type="NCBI Taxonomy" id="271848"/>
    <lineage>
        <taxon>Bacteria</taxon>
        <taxon>Pseudomonadati</taxon>
        <taxon>Pseudomonadota</taxon>
        <taxon>Betaproteobacteria</taxon>
        <taxon>Burkholderiales</taxon>
        <taxon>Burkholderiaceae</taxon>
        <taxon>Burkholderia</taxon>
        <taxon>pseudomallei group</taxon>
    </lineage>
</organism>
<dbReference type="InterPro" id="IPR051404">
    <property type="entry name" value="TA_system_antitoxin"/>
</dbReference>
<dbReference type="KEGG" id="bte:BTH_II1998"/>
<evidence type="ECO:0000313" key="2">
    <source>
        <dbReference type="EMBL" id="ABC34976.1"/>
    </source>
</evidence>
<dbReference type="SUPFAM" id="SSF143100">
    <property type="entry name" value="TTHA1013/TTHA0281-like"/>
    <property type="match status" value="1"/>
</dbReference>
<proteinExistence type="predicted"/>
<keyword evidence="3" id="KW-1185">Reference proteome</keyword>
<dbReference type="Pfam" id="PF15919">
    <property type="entry name" value="HicB_lk_antitox"/>
    <property type="match status" value="1"/>
</dbReference>
<sequence>MEFPIAVHKDDGSVYGVTVPDIPGVHSWGETIDDAIKNTREAIVGHVETLIELGDDVEFTCSTVEELVAKPEYAGAVWALVSVDLSQLDSKPERINVSIPRFVLHKIDAYVASRHETRSGFLARAALEALNEGKVRHA</sequence>
<dbReference type="RefSeq" id="WP_011401461.1">
    <property type="nucleotide sequence ID" value="NC_007650.1"/>
</dbReference>
<dbReference type="AlphaFoldDB" id="Q2T3Q7"/>
<dbReference type="PANTHER" id="PTHR34504:SF2">
    <property type="entry name" value="UPF0150 PROTEIN SSL0259"/>
    <property type="match status" value="1"/>
</dbReference>
<reference evidence="2 3" key="1">
    <citation type="journal article" date="2005" name="BMC Genomics">
        <title>Bacterial genome adaptation to niches: divergence of the potential virulence genes in three Burkholderia species of different survival strategies.</title>
        <authorList>
            <person name="Kim H.S."/>
            <person name="Schell M.A."/>
            <person name="Yu Y."/>
            <person name="Ulrich R.L."/>
            <person name="Sarria S.H."/>
            <person name="Nierman W.C."/>
            <person name="DeShazer D."/>
        </authorList>
    </citation>
    <scope>NUCLEOTIDE SEQUENCE [LARGE SCALE GENOMIC DNA]</scope>
    <source>
        <strain evidence="3">ATCC 700388 / DSM 13276 / CCUG 48851 / CIP 106301 / E264</strain>
    </source>
</reference>
<dbReference type="Proteomes" id="UP000001930">
    <property type="component" value="Chromosome II"/>
</dbReference>
<feature type="domain" description="HicB-like antitoxin of toxin-antitoxin system" evidence="1">
    <location>
        <begin position="3"/>
        <end position="126"/>
    </location>
</feature>
<evidence type="ECO:0000259" key="1">
    <source>
        <dbReference type="Pfam" id="PF15919"/>
    </source>
</evidence>
<evidence type="ECO:0000313" key="3">
    <source>
        <dbReference type="Proteomes" id="UP000001930"/>
    </source>
</evidence>
<gene>
    <name evidence="2" type="ordered locus">BTH_II1998</name>
</gene>